<dbReference type="PROSITE" id="PS51371">
    <property type="entry name" value="CBS"/>
    <property type="match status" value="2"/>
</dbReference>
<dbReference type="SUPFAM" id="SSF54631">
    <property type="entry name" value="CBS-domain pair"/>
    <property type="match status" value="1"/>
</dbReference>
<organism evidence="4 5">
    <name type="scientific">Ignicoccus pacificus DSM 13166</name>
    <dbReference type="NCBI Taxonomy" id="940294"/>
    <lineage>
        <taxon>Archaea</taxon>
        <taxon>Thermoproteota</taxon>
        <taxon>Thermoprotei</taxon>
        <taxon>Desulfurococcales</taxon>
        <taxon>Desulfurococcaceae</taxon>
        <taxon>Ignicoccus</taxon>
    </lineage>
</organism>
<dbReference type="Gene3D" id="3.10.580.10">
    <property type="entry name" value="CBS-domain"/>
    <property type="match status" value="1"/>
</dbReference>
<dbReference type="InterPro" id="IPR051257">
    <property type="entry name" value="Diverse_CBS-Domain"/>
</dbReference>
<dbReference type="SMART" id="SM00116">
    <property type="entry name" value="CBS"/>
    <property type="match status" value="2"/>
</dbReference>
<keyword evidence="5" id="KW-1185">Reference proteome</keyword>
<feature type="domain" description="CBS" evidence="3">
    <location>
        <begin position="20"/>
        <end position="77"/>
    </location>
</feature>
<dbReference type="AlphaFoldDB" id="A0A977KAS8"/>
<dbReference type="InterPro" id="IPR046342">
    <property type="entry name" value="CBS_dom_sf"/>
</dbReference>
<keyword evidence="1 2" id="KW-0129">CBS domain</keyword>
<accession>A0A977KAS8</accession>
<evidence type="ECO:0000313" key="5">
    <source>
        <dbReference type="Proteomes" id="UP001063698"/>
    </source>
</evidence>
<dbReference type="KEGG" id="ipc:IPA_04505"/>
<dbReference type="PANTHER" id="PTHR43080:SF2">
    <property type="entry name" value="CBS DOMAIN-CONTAINING PROTEIN"/>
    <property type="match status" value="1"/>
</dbReference>
<protein>
    <recommendedName>
        <fullName evidence="3">CBS domain-containing protein</fullName>
    </recommendedName>
</protein>
<proteinExistence type="predicted"/>
<dbReference type="PANTHER" id="PTHR43080">
    <property type="entry name" value="CBS DOMAIN-CONTAINING PROTEIN CBSX3, MITOCHONDRIAL"/>
    <property type="match status" value="1"/>
</dbReference>
<evidence type="ECO:0000313" key="4">
    <source>
        <dbReference type="EMBL" id="UXD21461.1"/>
    </source>
</evidence>
<dbReference type="Pfam" id="PF00571">
    <property type="entry name" value="CBS"/>
    <property type="match status" value="2"/>
</dbReference>
<sequence length="151" mass="16582">MYTGMALSQDLSKLRVIDLIVRDPVTIDSEASIVDVANKMIKEKVGSIIVTVDGIPKGIITEGDIVKKVVAKNLKPSEVKARDIMSTPLQFVLYDATLEEAVRIMDENNISHLAVFKNDKLIGVITSSDILHIAPSLIEYLKVRPRGGKII</sequence>
<evidence type="ECO:0000256" key="2">
    <source>
        <dbReference type="PROSITE-ProRule" id="PRU00703"/>
    </source>
</evidence>
<gene>
    <name evidence="4" type="ORF">IPA_04505</name>
</gene>
<evidence type="ECO:0000259" key="3">
    <source>
        <dbReference type="PROSITE" id="PS51371"/>
    </source>
</evidence>
<dbReference type="EMBL" id="CP006868">
    <property type="protein sequence ID" value="UXD21461.1"/>
    <property type="molecule type" value="Genomic_DNA"/>
</dbReference>
<name>A0A977KAS8_9CREN</name>
<feature type="domain" description="CBS" evidence="3">
    <location>
        <begin position="85"/>
        <end position="143"/>
    </location>
</feature>
<reference evidence="4" key="1">
    <citation type="submission" date="2013-11" db="EMBL/GenBank/DDBJ databases">
        <title>Comparative genomics of Ignicoccus.</title>
        <authorList>
            <person name="Podar M."/>
        </authorList>
    </citation>
    <scope>NUCLEOTIDE SEQUENCE</scope>
    <source>
        <strain evidence="4">DSM 13166</strain>
    </source>
</reference>
<evidence type="ECO:0000256" key="1">
    <source>
        <dbReference type="ARBA" id="ARBA00023122"/>
    </source>
</evidence>
<dbReference type="InterPro" id="IPR000644">
    <property type="entry name" value="CBS_dom"/>
</dbReference>
<dbReference type="Proteomes" id="UP001063698">
    <property type="component" value="Chromosome"/>
</dbReference>